<gene>
    <name evidence="6" type="ORF">T190115A13A_100080</name>
</gene>
<dbReference type="InterPro" id="IPR002563">
    <property type="entry name" value="Flavin_Rdtase-like_dom"/>
</dbReference>
<evidence type="ECO:0000256" key="2">
    <source>
        <dbReference type="ARBA" id="ARBA00022630"/>
    </source>
</evidence>
<dbReference type="Gene3D" id="2.30.110.10">
    <property type="entry name" value="Electron Transport, Fmn-binding Protein, Chain A"/>
    <property type="match status" value="1"/>
</dbReference>
<comment type="cofactor">
    <cofactor evidence="1">
        <name>FMN</name>
        <dbReference type="ChEBI" id="CHEBI:58210"/>
    </cofactor>
</comment>
<dbReference type="PANTHER" id="PTHR33798:SF5">
    <property type="entry name" value="FLAVIN REDUCTASE LIKE DOMAIN-CONTAINING PROTEIN"/>
    <property type="match status" value="1"/>
</dbReference>
<feature type="domain" description="Flavin reductase like" evidence="5">
    <location>
        <begin position="31"/>
        <end position="165"/>
    </location>
</feature>
<keyword evidence="2" id="KW-0285">Flavoprotein</keyword>
<proteinExistence type="inferred from homology"/>
<dbReference type="RefSeq" id="WP_348736458.1">
    <property type="nucleotide sequence ID" value="NZ_CAXJRC010000001.1"/>
</dbReference>
<name>A0ABM9PGT6_9FLAO</name>
<evidence type="ECO:0000313" key="6">
    <source>
        <dbReference type="EMBL" id="CAL2104792.1"/>
    </source>
</evidence>
<evidence type="ECO:0000256" key="3">
    <source>
        <dbReference type="ARBA" id="ARBA00022643"/>
    </source>
</evidence>
<keyword evidence="3" id="KW-0288">FMN</keyword>
<dbReference type="Proteomes" id="UP001497602">
    <property type="component" value="Unassembled WGS sequence"/>
</dbReference>
<sequence>MYFTRQHIDSLEHLYKINLINSISGFKSANLIATQSKEGISNVAVFSSVVHYGSAPPILGFVLRPTTIRRNTYDNIKETGYFTINHIHDAILEEAHHTSAKYPAEISEFDKTTLQEEHLNNFYAPFVKGCKVKIGLKYAEEYHIKTNDTILVLGEIVDLYIEDSLVKEDGFVNLSEAKTAVINGLDAYLIPKKGKRFSYQRPK</sequence>
<dbReference type="Pfam" id="PF01613">
    <property type="entry name" value="Flavin_Reduct"/>
    <property type="match status" value="1"/>
</dbReference>
<accession>A0ABM9PGT6</accession>
<dbReference type="InterPro" id="IPR012349">
    <property type="entry name" value="Split_barrel_FMN-bd"/>
</dbReference>
<protein>
    <submittedName>
        <fullName evidence="6">NADH-FMN oxidoreductase RutF, flavin reductase (DIM6/NTAB) family</fullName>
    </submittedName>
</protein>
<dbReference type="EMBL" id="CAXJRC010000001">
    <property type="protein sequence ID" value="CAL2104792.1"/>
    <property type="molecule type" value="Genomic_DNA"/>
</dbReference>
<comment type="similarity">
    <text evidence="4">Belongs to the flavoredoxin family.</text>
</comment>
<organism evidence="6 7">
    <name type="scientific">Tenacibaculum vairaonense</name>
    <dbReference type="NCBI Taxonomy" id="3137860"/>
    <lineage>
        <taxon>Bacteria</taxon>
        <taxon>Pseudomonadati</taxon>
        <taxon>Bacteroidota</taxon>
        <taxon>Flavobacteriia</taxon>
        <taxon>Flavobacteriales</taxon>
        <taxon>Flavobacteriaceae</taxon>
        <taxon>Tenacibaculum</taxon>
    </lineage>
</organism>
<dbReference type="PANTHER" id="PTHR33798">
    <property type="entry name" value="FLAVOPROTEIN OXYGENASE"/>
    <property type="match status" value="1"/>
</dbReference>
<evidence type="ECO:0000259" key="5">
    <source>
        <dbReference type="Pfam" id="PF01613"/>
    </source>
</evidence>
<comment type="caution">
    <text evidence="6">The sequence shown here is derived from an EMBL/GenBank/DDBJ whole genome shotgun (WGS) entry which is preliminary data.</text>
</comment>
<dbReference type="SUPFAM" id="SSF50475">
    <property type="entry name" value="FMN-binding split barrel"/>
    <property type="match status" value="1"/>
</dbReference>
<keyword evidence="7" id="KW-1185">Reference proteome</keyword>
<evidence type="ECO:0000313" key="7">
    <source>
        <dbReference type="Proteomes" id="UP001497602"/>
    </source>
</evidence>
<evidence type="ECO:0000256" key="4">
    <source>
        <dbReference type="ARBA" id="ARBA00038054"/>
    </source>
</evidence>
<evidence type="ECO:0000256" key="1">
    <source>
        <dbReference type="ARBA" id="ARBA00001917"/>
    </source>
</evidence>
<reference evidence="6 7" key="1">
    <citation type="submission" date="2024-05" db="EMBL/GenBank/DDBJ databases">
        <authorList>
            <person name="Duchaud E."/>
        </authorList>
    </citation>
    <scope>NUCLEOTIDE SEQUENCE [LARGE SCALE GENOMIC DNA]</scope>
    <source>
        <strain evidence="6">Ena-SAMPLE-TAB-13-05-2024-13:56:06:370-140305</strain>
    </source>
</reference>